<evidence type="ECO:0000313" key="3">
    <source>
        <dbReference type="Proteomes" id="UP001595693"/>
    </source>
</evidence>
<accession>A0ABV8D6M8</accession>
<dbReference type="Proteomes" id="UP001595693">
    <property type="component" value="Unassembled WGS sequence"/>
</dbReference>
<sequence length="982" mass="107255">MSIRSPKKLIEVALPLDDINVASAREKSIRHGHPSTLHLWWARRPLAAARAVIFAQMVNDPGGERGYYAGKTKAQADAEREELFQIMRDLVLWENTNNEEVLGRARAAIAKSWRETCALNPGKPGFDPEVLPAFHDPFAGGGALPLEAQRLGLQSYASDLNPVAVTINKAMIEIPPKFAGRAPVGPEIEAERGTKKGTRNAFEDWSGARGLAEDVRRYGAWMREQAQQRIGHLYPTIRITPELIAANAFEEGADGQKELKNGGLAGLQPGQELTVIAWLWARTVKSPNPAFSHVDVPLASSFILSSKAGKEAYVHPVMEGDRYRFEVRTGLPPESAQDGTKLGRGANFRCLMSNTPIEPAYIKAEGTAGRIGIKLMAIVAEGARNRVYLAPTPEHESAAQQAQRGWKPETTLPDDPRNFWTPAYGLTTYGDLFTPRQLMALNTFSDLVPEAITRIRADALATGIPDDGRGLDAGGNGATAYAQAVGVYLGIALSRLTDICNALCRWESSKTQVRNLFGRQSIPMMWDFAENNVFAEAAGDYGVSLGNMVRALLELPAVGDGLAIQSDAQSQTVSANKVISTDPPYYDNIGYADLSDFFYVWLRRSLRPIFPNLYATLAVPKAEELIATPYRHGSKEKAEIFFLDGMTAAMHNLAAQAHSAFPVTIYYAFKQSDTKDEGSSTHSTGWETFLEAVLRAGFTLTGTWPMRTELGNRMIGSGTNALASSIVLVCRQRDASAETISRREFQRQLREHLPEALETMIGGTSGQSPIAPVDLAQAAIGPGMAIYSQYAGVLNQDGTPMRVHDALVLINREITEYLTPDAGSFDADTLFCNSWFEQYGWAEGPFGEADVLARGKGTSVQGVAQAGIADSGAGKVRLLRWADYQAGWDPKLDARNPVWEATHHLIRALNTQGEAAAGALLAAMPDKAEPIRQLAYHLYTLCERKKWAEDARAYNELITAWHAVLEASREQGPRGEQLGFDA</sequence>
<comment type="caution">
    <text evidence="2">The sequence shown here is derived from an EMBL/GenBank/DDBJ whole genome shotgun (WGS) entry which is preliminary data.</text>
</comment>
<evidence type="ECO:0000313" key="2">
    <source>
        <dbReference type="EMBL" id="MFC3933966.1"/>
    </source>
</evidence>
<reference evidence="3" key="1">
    <citation type="journal article" date="2019" name="Int. J. Syst. Evol. Microbiol.">
        <title>The Global Catalogue of Microorganisms (GCM) 10K type strain sequencing project: providing services to taxonomists for standard genome sequencing and annotation.</title>
        <authorList>
            <consortium name="The Broad Institute Genomics Platform"/>
            <consortium name="The Broad Institute Genome Sequencing Center for Infectious Disease"/>
            <person name="Wu L."/>
            <person name="Ma J."/>
        </authorList>
    </citation>
    <scope>NUCLEOTIDE SEQUENCE [LARGE SCALE GENOMIC DNA]</scope>
    <source>
        <strain evidence="3">CCUG 2113</strain>
    </source>
</reference>
<dbReference type="EMBL" id="JBHSAJ010000009">
    <property type="protein sequence ID" value="MFC3933966.1"/>
    <property type="molecule type" value="Genomic_DNA"/>
</dbReference>
<dbReference type="Pfam" id="PF06634">
    <property type="entry name" value="DUF1156"/>
    <property type="match status" value="1"/>
</dbReference>
<gene>
    <name evidence="2" type="ORF">ACFOW3_04940</name>
</gene>
<protein>
    <submittedName>
        <fullName evidence="2">DUF1156 domain-containing protein</fullName>
    </submittedName>
</protein>
<keyword evidence="3" id="KW-1185">Reference proteome</keyword>
<proteinExistence type="predicted"/>
<name>A0ABV8D6M8_9BURK</name>
<feature type="domain" description="DUF1156" evidence="1">
    <location>
        <begin position="13"/>
        <end position="86"/>
    </location>
</feature>
<dbReference type="InterPro" id="IPR009537">
    <property type="entry name" value="DUF1156"/>
</dbReference>
<evidence type="ECO:0000259" key="1">
    <source>
        <dbReference type="Pfam" id="PF06634"/>
    </source>
</evidence>
<dbReference type="RefSeq" id="WP_055397343.1">
    <property type="nucleotide sequence ID" value="NZ_JAMXAX010000012.1"/>
</dbReference>
<organism evidence="2 3">
    <name type="scientific">Acidovorax facilis</name>
    <dbReference type="NCBI Taxonomy" id="12917"/>
    <lineage>
        <taxon>Bacteria</taxon>
        <taxon>Pseudomonadati</taxon>
        <taxon>Pseudomonadota</taxon>
        <taxon>Betaproteobacteria</taxon>
        <taxon>Burkholderiales</taxon>
        <taxon>Comamonadaceae</taxon>
        <taxon>Acidovorax</taxon>
    </lineage>
</organism>